<sequence length="59" mass="6749">MIMMPPWESTEATKPFQRVAILDSCFCCCCVLTKNSIHIFDENHASAAITAFTFFLLFR</sequence>
<proteinExistence type="predicted"/>
<dbReference type="EMBL" id="GBRH01265248">
    <property type="protein sequence ID" value="JAD32647.1"/>
    <property type="molecule type" value="Transcribed_RNA"/>
</dbReference>
<name>A0A0A8ZCS7_ARUDO</name>
<dbReference type="AlphaFoldDB" id="A0A0A8ZCS7"/>
<accession>A0A0A8ZCS7</accession>
<protein>
    <submittedName>
        <fullName evidence="1">Uncharacterized protein</fullName>
    </submittedName>
</protein>
<evidence type="ECO:0000313" key="1">
    <source>
        <dbReference type="EMBL" id="JAD32647.1"/>
    </source>
</evidence>
<reference evidence="1" key="1">
    <citation type="submission" date="2014-09" db="EMBL/GenBank/DDBJ databases">
        <authorList>
            <person name="Magalhaes I.L.F."/>
            <person name="Oliveira U."/>
            <person name="Santos F.R."/>
            <person name="Vidigal T.H.D.A."/>
            <person name="Brescovit A.D."/>
            <person name="Santos A.J."/>
        </authorList>
    </citation>
    <scope>NUCLEOTIDE SEQUENCE</scope>
    <source>
        <tissue evidence="1">Shoot tissue taken approximately 20 cm above the soil surface</tissue>
    </source>
</reference>
<reference evidence="1" key="2">
    <citation type="journal article" date="2015" name="Data Brief">
        <title>Shoot transcriptome of the giant reed, Arundo donax.</title>
        <authorList>
            <person name="Barrero R.A."/>
            <person name="Guerrero F.D."/>
            <person name="Moolhuijzen P."/>
            <person name="Goolsby J.A."/>
            <person name="Tidwell J."/>
            <person name="Bellgard S.E."/>
            <person name="Bellgard M.I."/>
        </authorList>
    </citation>
    <scope>NUCLEOTIDE SEQUENCE</scope>
    <source>
        <tissue evidence="1">Shoot tissue taken approximately 20 cm above the soil surface</tissue>
    </source>
</reference>
<organism evidence="1">
    <name type="scientific">Arundo donax</name>
    <name type="common">Giant reed</name>
    <name type="synonym">Donax arundinaceus</name>
    <dbReference type="NCBI Taxonomy" id="35708"/>
    <lineage>
        <taxon>Eukaryota</taxon>
        <taxon>Viridiplantae</taxon>
        <taxon>Streptophyta</taxon>
        <taxon>Embryophyta</taxon>
        <taxon>Tracheophyta</taxon>
        <taxon>Spermatophyta</taxon>
        <taxon>Magnoliopsida</taxon>
        <taxon>Liliopsida</taxon>
        <taxon>Poales</taxon>
        <taxon>Poaceae</taxon>
        <taxon>PACMAD clade</taxon>
        <taxon>Arundinoideae</taxon>
        <taxon>Arundineae</taxon>
        <taxon>Arundo</taxon>
    </lineage>
</organism>